<evidence type="ECO:0000256" key="4">
    <source>
        <dbReference type="ARBA" id="ARBA00022737"/>
    </source>
</evidence>
<comment type="subcellular location">
    <subcellularLocation>
        <location evidence="1">Nucleus speckle</location>
    </subcellularLocation>
</comment>
<sequence length="575" mass="65207">MNCAQISNKSVLKLILQFLLENGLTNSYFTLSEECGVSLNWVESLHNIKSIVNEGLWDELIKTLRYVKIPIHLQIIVFEHIALELLELKEPFVAQCLLENNKSIFLHNSQYTEKYNVLLEFIEKSKNIISNTKNYAPESSYSQIFCFVKNNYIEGGSKEKSRERLSTLISQNLVEKKKSMLLDIIGGYQKYNKYSKASSEELSMTLGIESKENTNLFEQEILQSGEQEANFFEISSAIIDCERLGYICCVSFLPSGEQIVATSKGYVIIGNTGLSDATNRIFESKHIYSHCKDVKIIGLCTASPNQVFSYVNSTNTNSEHSERILIASTSERVDIKIWDYSTSNFIFIISNVYEKHVTDFTFNKDATCILSSSIEGTIKIHGLKSERTIKYFPKNNEYFVNKISYNSSETMVISALSNGSVSVWDIKSNSCIATYDISCSQIIELKPINNLEIMFPFKEKERINKVINTIDSFFIGTKSGIYILDISNGNVTNATVGKGTQHYLSFTYNSRLNMIIYLLKNSKIMMFNVSDKNTNKKEISLGNSWEYEQVAADQTSGNITIFGKNKLITFAASKY</sequence>
<dbReference type="PANTHER" id="PTHR22848">
    <property type="entry name" value="WD40 REPEAT PROTEIN"/>
    <property type="match status" value="1"/>
</dbReference>
<reference evidence="9" key="1">
    <citation type="submission" date="2022-10" db="EMBL/GenBank/DDBJ databases">
        <title>Adaptive evolution leads to modifications in subtelomeric GC content in a zoonotic Cryptosporidium species.</title>
        <authorList>
            <person name="Li J."/>
            <person name="Feng Y."/>
            <person name="Xiao L."/>
        </authorList>
    </citation>
    <scope>NUCLEOTIDE SEQUENCE</scope>
    <source>
        <strain evidence="9">33844</strain>
    </source>
</reference>
<dbReference type="PROSITE" id="PS50896">
    <property type="entry name" value="LISH"/>
    <property type="match status" value="1"/>
</dbReference>
<evidence type="ECO:0000256" key="1">
    <source>
        <dbReference type="ARBA" id="ARBA00004324"/>
    </source>
</evidence>
<dbReference type="GO" id="GO:0016607">
    <property type="term" value="C:nuclear speck"/>
    <property type="evidence" value="ECO:0007669"/>
    <property type="project" value="UniProtKB-SubCell"/>
</dbReference>
<dbReference type="SMART" id="SM00320">
    <property type="entry name" value="WD40"/>
    <property type="match status" value="3"/>
</dbReference>
<dbReference type="InterPro" id="IPR045184">
    <property type="entry name" value="SMU1"/>
</dbReference>
<protein>
    <recommendedName>
        <fullName evidence="7">WD40 repeat-containing protein SMU1</fullName>
    </recommendedName>
</protein>
<dbReference type="GO" id="GO:0000398">
    <property type="term" value="P:mRNA splicing, via spliceosome"/>
    <property type="evidence" value="ECO:0007669"/>
    <property type="project" value="InterPro"/>
</dbReference>
<feature type="repeat" description="WD" evidence="8">
    <location>
        <begin position="393"/>
        <end position="434"/>
    </location>
</feature>
<dbReference type="InterPro" id="IPR015943">
    <property type="entry name" value="WD40/YVTN_repeat-like_dom_sf"/>
</dbReference>
<dbReference type="Pfam" id="PF00400">
    <property type="entry name" value="WD40"/>
    <property type="match status" value="2"/>
</dbReference>
<dbReference type="EMBL" id="JAPCXC010000056">
    <property type="protein sequence ID" value="KAJ1607680.1"/>
    <property type="molecule type" value="Genomic_DNA"/>
</dbReference>
<dbReference type="SUPFAM" id="SSF50978">
    <property type="entry name" value="WD40 repeat-like"/>
    <property type="match status" value="1"/>
</dbReference>
<keyword evidence="5" id="KW-0508">mRNA splicing</keyword>
<evidence type="ECO:0000256" key="7">
    <source>
        <dbReference type="ARBA" id="ARBA00026184"/>
    </source>
</evidence>
<dbReference type="InterPro" id="IPR036322">
    <property type="entry name" value="WD40_repeat_dom_sf"/>
</dbReference>
<organism evidence="9">
    <name type="scientific">Cryptosporidium canis</name>
    <dbReference type="NCBI Taxonomy" id="195482"/>
    <lineage>
        <taxon>Eukaryota</taxon>
        <taxon>Sar</taxon>
        <taxon>Alveolata</taxon>
        <taxon>Apicomplexa</taxon>
        <taxon>Conoidasida</taxon>
        <taxon>Coccidia</taxon>
        <taxon>Eucoccidiorida</taxon>
        <taxon>Eimeriorina</taxon>
        <taxon>Cryptosporidiidae</taxon>
        <taxon>Cryptosporidium</taxon>
    </lineage>
</organism>
<evidence type="ECO:0000256" key="6">
    <source>
        <dbReference type="ARBA" id="ARBA00025801"/>
    </source>
</evidence>
<dbReference type="PROSITE" id="PS00678">
    <property type="entry name" value="WD_REPEATS_1"/>
    <property type="match status" value="1"/>
</dbReference>
<name>A0A9D5DGQ6_9CRYT</name>
<proteinExistence type="inferred from homology"/>
<gene>
    <name evidence="9" type="ORF">OJ253_2226</name>
</gene>
<accession>A0A9D5DGQ6</accession>
<evidence type="ECO:0000256" key="2">
    <source>
        <dbReference type="ARBA" id="ARBA00022574"/>
    </source>
</evidence>
<comment type="similarity">
    <text evidence="6">Belongs to the WD repeat SMU1 family.</text>
</comment>
<dbReference type="PROSITE" id="PS50082">
    <property type="entry name" value="WD_REPEATS_2"/>
    <property type="match status" value="1"/>
</dbReference>
<dbReference type="InterPro" id="IPR001680">
    <property type="entry name" value="WD40_rpt"/>
</dbReference>
<keyword evidence="2 8" id="KW-0853">WD repeat</keyword>
<dbReference type="Proteomes" id="UP001067231">
    <property type="component" value="Unassembled WGS sequence"/>
</dbReference>
<comment type="caution">
    <text evidence="9">The sequence shown here is derived from an EMBL/GenBank/DDBJ whole genome shotgun (WGS) entry which is preliminary data.</text>
</comment>
<evidence type="ECO:0000256" key="8">
    <source>
        <dbReference type="PROSITE-ProRule" id="PRU00221"/>
    </source>
</evidence>
<dbReference type="AlphaFoldDB" id="A0A9D5DGQ6"/>
<dbReference type="SMART" id="SM00667">
    <property type="entry name" value="LisH"/>
    <property type="match status" value="1"/>
</dbReference>
<dbReference type="OrthoDB" id="538223at2759"/>
<dbReference type="InterPro" id="IPR019775">
    <property type="entry name" value="WD40_repeat_CS"/>
</dbReference>
<evidence type="ECO:0000256" key="3">
    <source>
        <dbReference type="ARBA" id="ARBA00022664"/>
    </source>
</evidence>
<keyword evidence="4" id="KW-0677">Repeat</keyword>
<keyword evidence="3" id="KW-0507">mRNA processing</keyword>
<dbReference type="Gene3D" id="2.130.10.10">
    <property type="entry name" value="YVTN repeat-like/Quinoprotein amine dehydrogenase"/>
    <property type="match status" value="1"/>
</dbReference>
<evidence type="ECO:0000256" key="5">
    <source>
        <dbReference type="ARBA" id="ARBA00023187"/>
    </source>
</evidence>
<dbReference type="InterPro" id="IPR006594">
    <property type="entry name" value="LisH"/>
</dbReference>
<evidence type="ECO:0000313" key="9">
    <source>
        <dbReference type="EMBL" id="KAJ1607680.1"/>
    </source>
</evidence>